<dbReference type="SUPFAM" id="SSF50729">
    <property type="entry name" value="PH domain-like"/>
    <property type="match status" value="1"/>
</dbReference>
<dbReference type="InterPro" id="IPR029071">
    <property type="entry name" value="Ubiquitin-like_domsf"/>
</dbReference>
<dbReference type="SMART" id="SM01196">
    <property type="entry name" value="FERM_C"/>
    <property type="match status" value="1"/>
</dbReference>
<feature type="coiled-coil region" evidence="7">
    <location>
        <begin position="495"/>
        <end position="532"/>
    </location>
</feature>
<evidence type="ECO:0000256" key="8">
    <source>
        <dbReference type="SAM" id="MobiDB-lite"/>
    </source>
</evidence>
<dbReference type="GO" id="GO:0005886">
    <property type="term" value="C:plasma membrane"/>
    <property type="evidence" value="ECO:0007669"/>
    <property type="project" value="UniProtKB-SubCell"/>
</dbReference>
<dbReference type="Proteomes" id="UP001108240">
    <property type="component" value="Unplaced"/>
</dbReference>
<feature type="region of interest" description="Disordered" evidence="8">
    <location>
        <begin position="424"/>
        <end position="443"/>
    </location>
</feature>
<dbReference type="Pfam" id="PF00373">
    <property type="entry name" value="FERM_M"/>
    <property type="match status" value="2"/>
</dbReference>
<dbReference type="Gene3D" id="6.10.360.10">
    <property type="match status" value="1"/>
</dbReference>
<reference evidence="10" key="2">
    <citation type="submission" date="2025-09" db="UniProtKB">
        <authorList>
            <consortium name="Ensembl"/>
        </authorList>
    </citation>
    <scope>IDENTIFICATION</scope>
</reference>
<dbReference type="SUPFAM" id="SSF47031">
    <property type="entry name" value="Second domain of FERM"/>
    <property type="match status" value="1"/>
</dbReference>
<evidence type="ECO:0000256" key="1">
    <source>
        <dbReference type="ARBA" id="ARBA00004202"/>
    </source>
</evidence>
<dbReference type="InterPro" id="IPR019747">
    <property type="entry name" value="FERM_CS"/>
</dbReference>
<dbReference type="Pfam" id="PF09380">
    <property type="entry name" value="FERM_C"/>
    <property type="match status" value="1"/>
</dbReference>
<protein>
    <submittedName>
        <fullName evidence="10">NF2, moesin-ezrin-radixin like (MERLIN) tumor suppressor a</fullName>
    </submittedName>
</protein>
<evidence type="ECO:0000259" key="9">
    <source>
        <dbReference type="PROSITE" id="PS50057"/>
    </source>
</evidence>
<dbReference type="GO" id="GO:0003779">
    <property type="term" value="F:actin binding"/>
    <property type="evidence" value="ECO:0007669"/>
    <property type="project" value="InterPro"/>
</dbReference>
<dbReference type="FunFam" id="1.20.5.450:FF:000001">
    <property type="entry name" value="radixin isoform X2"/>
    <property type="match status" value="1"/>
</dbReference>
<evidence type="ECO:0000256" key="5">
    <source>
        <dbReference type="ARBA" id="ARBA00023273"/>
    </source>
</evidence>
<dbReference type="SUPFAM" id="SSF54236">
    <property type="entry name" value="Ubiquitin-like"/>
    <property type="match status" value="1"/>
</dbReference>
<evidence type="ECO:0000256" key="4">
    <source>
        <dbReference type="ARBA" id="ARBA00023136"/>
    </source>
</evidence>
<evidence type="ECO:0000313" key="10">
    <source>
        <dbReference type="Ensembl" id="ENSCCRP00000077923.2"/>
    </source>
</evidence>
<keyword evidence="5" id="KW-0966">Cell projection</keyword>
<dbReference type="InterPro" id="IPR035963">
    <property type="entry name" value="FERM_2"/>
</dbReference>
<dbReference type="InterPro" id="IPR011174">
    <property type="entry name" value="ERM"/>
</dbReference>
<keyword evidence="4" id="KW-0472">Membrane</keyword>
<dbReference type="Ensembl" id="ENSCCRT00000084520.2">
    <property type="protein sequence ID" value="ENSCCRP00000077923.2"/>
    <property type="gene ID" value="ENSCCRG00000042179.2"/>
</dbReference>
<dbReference type="InterPro" id="IPR000798">
    <property type="entry name" value="Ez/rad/moesin-like"/>
</dbReference>
<evidence type="ECO:0000256" key="6">
    <source>
        <dbReference type="PIRSR" id="PIRSR002305-1"/>
    </source>
</evidence>
<dbReference type="InterPro" id="IPR008954">
    <property type="entry name" value="Moesin_tail_sf"/>
</dbReference>
<dbReference type="Pfam" id="PF09379">
    <property type="entry name" value="FERM_N"/>
    <property type="match status" value="1"/>
</dbReference>
<keyword evidence="7" id="KW-0175">Coiled coil</keyword>
<dbReference type="CDD" id="cd14473">
    <property type="entry name" value="FERM_B-lobe"/>
    <property type="match status" value="1"/>
</dbReference>
<dbReference type="Gene3D" id="3.10.20.90">
    <property type="entry name" value="Phosphatidylinositol 3-kinase Catalytic Subunit, Chain A, domain 1"/>
    <property type="match status" value="1"/>
</dbReference>
<dbReference type="GeneTree" id="ENSGT01020000230354"/>
<dbReference type="PIRSF" id="PIRSF002305">
    <property type="entry name" value="ERM"/>
    <property type="match status" value="1"/>
</dbReference>
<dbReference type="PANTHER" id="PTHR23281">
    <property type="entry name" value="MERLIN/MOESIN/EZRIN/RADIXIN"/>
    <property type="match status" value="1"/>
</dbReference>
<dbReference type="InterPro" id="IPR019749">
    <property type="entry name" value="Band_41_domain"/>
</dbReference>
<organism evidence="10 11">
    <name type="scientific">Cyprinus carpio carpio</name>
    <dbReference type="NCBI Taxonomy" id="630221"/>
    <lineage>
        <taxon>Eukaryota</taxon>
        <taxon>Metazoa</taxon>
        <taxon>Chordata</taxon>
        <taxon>Craniata</taxon>
        <taxon>Vertebrata</taxon>
        <taxon>Euteleostomi</taxon>
        <taxon>Actinopterygii</taxon>
        <taxon>Neopterygii</taxon>
        <taxon>Teleostei</taxon>
        <taxon>Ostariophysi</taxon>
        <taxon>Cypriniformes</taxon>
        <taxon>Cyprinidae</taxon>
        <taxon>Cyprininae</taxon>
        <taxon>Cyprinus</taxon>
    </lineage>
</organism>
<evidence type="ECO:0000313" key="11">
    <source>
        <dbReference type="Proteomes" id="UP001108240"/>
    </source>
</evidence>
<dbReference type="AlphaFoldDB" id="A0A8C1EJ95"/>
<dbReference type="Gene3D" id="2.30.29.30">
    <property type="entry name" value="Pleckstrin-homology domain (PH domain)/Phosphotyrosine-binding domain (PTB)"/>
    <property type="match status" value="1"/>
</dbReference>
<dbReference type="PROSITE" id="PS00660">
    <property type="entry name" value="FERM_1"/>
    <property type="match status" value="1"/>
</dbReference>
<dbReference type="GO" id="GO:0042995">
    <property type="term" value="C:cell projection"/>
    <property type="evidence" value="ECO:0007669"/>
    <property type="project" value="UniProtKB-SubCell"/>
</dbReference>
<dbReference type="PROSITE" id="PS00661">
    <property type="entry name" value="FERM_2"/>
    <property type="match status" value="1"/>
</dbReference>
<feature type="domain" description="FERM" evidence="9">
    <location>
        <begin position="22"/>
        <end position="288"/>
    </location>
</feature>
<dbReference type="Gene3D" id="1.20.5.450">
    <property type="match status" value="1"/>
</dbReference>
<sequence length="571" mass="66842">MASVLASKMGLSSLRRKQAKTFNVAVVTMDADLEFSCELKWKGKDLFELVCRTLGLRETWFFGLRYDVKDTVAWLKMDKKVLDHDMPKEEPIVFHFLAKFYPENAEEELVQDITQHLFFLQVKKSILEEEIYCPPEASVLLASYAVHAKVINLYQMTAEMWEERITVCYAEHRGRTRDEAEMEYLKIAQDLEMYGINYFSIRNKKGTSLLLGVDALGLHIYDPSNKLTPKISFPWNEIRNISYSDKEFAIKPLDKRADVFKFNSSKLRVNKLILQLCIGNHDLFIRRRRIDSLEVQQMKMQAREEKARKQMERQRLEREKQLREEAERARDKLERRLIQLQDEAHMANEALLRSEETADLLAEKAQIAEEEAKLLAQKAAEAEQEMQRIKVTAIRTEEEKRLMEQKMLEAEMLALKMAEESERRANEADQLKQDLQEARESERKAKNKLLELTSKSAYSPVPLSANALPPDGPNFNFSMENLSFDFKDTDMKRLSMEIEKEKVEYMEKSKHLQEQLNELKTEIESLKLKERETPLDILHNENTEKGTSKQSNFKKLTLQSTKSRVAFFQEL</sequence>
<feature type="binding site" evidence="6">
    <location>
        <position position="271"/>
    </location>
    <ligand>
        <name>a 1,2-diacyl-sn-glycero-3-phospho-(1D-myo-inositol)</name>
        <dbReference type="ChEBI" id="CHEBI:57880"/>
    </ligand>
</feature>
<comment type="subcellular location">
    <subcellularLocation>
        <location evidence="1">Cell membrane</location>
        <topology evidence="1">Peripheral membrane protein</topology>
    </subcellularLocation>
    <subcellularLocation>
        <location evidence="2">Cell projection</location>
    </subcellularLocation>
</comment>
<dbReference type="PRINTS" id="PR00661">
    <property type="entry name" value="ERMFAMILY"/>
</dbReference>
<proteinExistence type="predicted"/>
<evidence type="ECO:0000256" key="7">
    <source>
        <dbReference type="SAM" id="Coils"/>
    </source>
</evidence>
<dbReference type="CDD" id="cd13194">
    <property type="entry name" value="FERM_C_ERM"/>
    <property type="match status" value="1"/>
</dbReference>
<feature type="binding site" evidence="6">
    <location>
        <begin position="76"/>
        <end position="79"/>
    </location>
    <ligand>
        <name>a 1,2-diacyl-sn-glycero-3-phospho-(1D-myo-inositol)</name>
        <dbReference type="ChEBI" id="CHEBI:57880"/>
    </ligand>
</feature>
<dbReference type="PROSITE" id="PS50057">
    <property type="entry name" value="FERM_3"/>
    <property type="match status" value="1"/>
</dbReference>
<dbReference type="InterPro" id="IPR018980">
    <property type="entry name" value="FERM_PH-like_C"/>
</dbReference>
<dbReference type="SMART" id="SM00295">
    <property type="entry name" value="B41"/>
    <property type="match status" value="1"/>
</dbReference>
<keyword evidence="3" id="KW-1003">Cell membrane</keyword>
<dbReference type="CDD" id="cd17186">
    <property type="entry name" value="FERM_F1_Merlin"/>
    <property type="match status" value="1"/>
</dbReference>
<dbReference type="InterPro" id="IPR041789">
    <property type="entry name" value="ERM_FERM_C"/>
</dbReference>
<dbReference type="SUPFAM" id="SSF48678">
    <property type="entry name" value="Moesin tail domain"/>
    <property type="match status" value="1"/>
</dbReference>
<accession>A0A8C1EJ95</accession>
<dbReference type="PRINTS" id="PR00935">
    <property type="entry name" value="BAND41"/>
</dbReference>
<dbReference type="Pfam" id="PF20492">
    <property type="entry name" value="ERM_helical"/>
    <property type="match status" value="1"/>
</dbReference>
<name>A0A8C1EJ95_CYPCA</name>
<reference evidence="10" key="1">
    <citation type="submission" date="2025-08" db="UniProtKB">
        <authorList>
            <consortium name="Ensembl"/>
        </authorList>
    </citation>
    <scope>IDENTIFICATION</scope>
</reference>
<dbReference type="InterPro" id="IPR018979">
    <property type="entry name" value="FERM_N"/>
</dbReference>
<dbReference type="FunFam" id="2.30.29.30:FF:000003">
    <property type="entry name" value="Radixin isoform 1"/>
    <property type="match status" value="1"/>
</dbReference>
<evidence type="ECO:0000256" key="3">
    <source>
        <dbReference type="ARBA" id="ARBA00022475"/>
    </source>
</evidence>
<dbReference type="InterPro" id="IPR046810">
    <property type="entry name" value="ERM_helical"/>
</dbReference>
<evidence type="ECO:0000256" key="2">
    <source>
        <dbReference type="ARBA" id="ARBA00004316"/>
    </source>
</evidence>
<keyword evidence="11" id="KW-1185">Reference proteome</keyword>
<dbReference type="InterPro" id="IPR019748">
    <property type="entry name" value="FERM_central"/>
</dbReference>
<dbReference type="Gene3D" id="1.20.80.60">
    <property type="match status" value="1"/>
</dbReference>
<dbReference type="FunFam" id="3.10.20.90:FF:000103">
    <property type="entry name" value="Merlin isoform 2"/>
    <property type="match status" value="1"/>
</dbReference>
<dbReference type="InterPro" id="IPR000299">
    <property type="entry name" value="FERM_domain"/>
</dbReference>
<dbReference type="Pfam" id="PF00769">
    <property type="entry name" value="ERM_C"/>
    <property type="match status" value="1"/>
</dbReference>
<dbReference type="InterPro" id="IPR011259">
    <property type="entry name" value="ERM_C_dom"/>
</dbReference>
<dbReference type="InterPro" id="IPR011993">
    <property type="entry name" value="PH-like_dom_sf"/>
</dbReference>